<dbReference type="Pfam" id="PF04427">
    <property type="entry name" value="Brix"/>
    <property type="match status" value="1"/>
</dbReference>
<organism evidence="8 9">
    <name type="scientific">Dimorphilus gyrociliatus</name>
    <dbReference type="NCBI Taxonomy" id="2664684"/>
    <lineage>
        <taxon>Eukaryota</taxon>
        <taxon>Metazoa</taxon>
        <taxon>Spiralia</taxon>
        <taxon>Lophotrochozoa</taxon>
        <taxon>Annelida</taxon>
        <taxon>Polychaeta</taxon>
        <taxon>Polychaeta incertae sedis</taxon>
        <taxon>Dinophilidae</taxon>
        <taxon>Dimorphilus</taxon>
    </lineage>
</organism>
<dbReference type="EMBL" id="CAJFCJ010000020">
    <property type="protein sequence ID" value="CAD5124133.1"/>
    <property type="molecule type" value="Genomic_DNA"/>
</dbReference>
<comment type="caution">
    <text evidence="8">The sequence shown here is derived from an EMBL/GenBank/DDBJ whole genome shotgun (WGS) entry which is preliminary data.</text>
</comment>
<dbReference type="GO" id="GO:0005730">
    <property type="term" value="C:nucleolus"/>
    <property type="evidence" value="ECO:0007669"/>
    <property type="project" value="UniProtKB-SubCell"/>
</dbReference>
<proteinExistence type="inferred from homology"/>
<evidence type="ECO:0000313" key="8">
    <source>
        <dbReference type="EMBL" id="CAD5124133.1"/>
    </source>
</evidence>
<dbReference type="PANTHER" id="PTHR13634:SF0">
    <property type="entry name" value="RIBOSOME BIOGENESIS PROTEIN BRX1 HOMOLOG"/>
    <property type="match status" value="1"/>
</dbReference>
<feature type="domain" description="Brix" evidence="7">
    <location>
        <begin position="1"/>
        <end position="172"/>
    </location>
</feature>
<gene>
    <name evidence="8" type="ORF">DGYR_LOCUS11720</name>
</gene>
<dbReference type="GO" id="GO:0000027">
    <property type="term" value="P:ribosomal large subunit assembly"/>
    <property type="evidence" value="ECO:0007669"/>
    <property type="project" value="TreeGrafter"/>
</dbReference>
<dbReference type="SMART" id="SM00879">
    <property type="entry name" value="Brix"/>
    <property type="match status" value="1"/>
</dbReference>
<evidence type="ECO:0000256" key="4">
    <source>
        <dbReference type="ARBA" id="ARBA00020522"/>
    </source>
</evidence>
<keyword evidence="5" id="KW-0690">Ribosome biogenesis</keyword>
<evidence type="ECO:0000256" key="2">
    <source>
        <dbReference type="ARBA" id="ARBA00004604"/>
    </source>
</evidence>
<dbReference type="InterPro" id="IPR007109">
    <property type="entry name" value="Brix"/>
</dbReference>
<evidence type="ECO:0000256" key="6">
    <source>
        <dbReference type="ARBA" id="ARBA00023242"/>
    </source>
</evidence>
<evidence type="ECO:0000256" key="3">
    <source>
        <dbReference type="ARBA" id="ARBA00006369"/>
    </source>
</evidence>
<dbReference type="PANTHER" id="PTHR13634">
    <property type="entry name" value="RIBOSOME BIOGENESIS PROTEIN BRIX"/>
    <property type="match status" value="1"/>
</dbReference>
<comment type="function">
    <text evidence="1">Required for biogenesis of the 60S ribosomal subunit.</text>
</comment>
<dbReference type="AlphaFoldDB" id="A0A7I8W6F1"/>
<dbReference type="OrthoDB" id="1638493at2759"/>
<dbReference type="Proteomes" id="UP000549394">
    <property type="component" value="Unassembled WGS sequence"/>
</dbReference>
<sequence>MKDFKVLMPHSKSETKMDKKDSLTVINEICQMKNCTKCIYFESKRKTDLYLWMSNCPSGPSVRFDVQNIHTLLELKLTGNCLKHSRPLLCFNEAFDEAPHWSLLKELLIQIFSTPRNHPKSQPFVDHVFSFTVADNRIWFRNYQAMEEDGKLAEIGPRMVLNPIKIFRGSFEGEVLWQNPHYVSRINIRRQIKLAKANKYMDQVQQKKARKKRLSGIITYKSDITDQVFATN</sequence>
<dbReference type="GO" id="GO:0019843">
    <property type="term" value="F:rRNA binding"/>
    <property type="evidence" value="ECO:0007669"/>
    <property type="project" value="InterPro"/>
</dbReference>
<reference evidence="8 9" key="1">
    <citation type="submission" date="2020-08" db="EMBL/GenBank/DDBJ databases">
        <authorList>
            <person name="Hejnol A."/>
        </authorList>
    </citation>
    <scope>NUCLEOTIDE SEQUENCE [LARGE SCALE GENOMIC DNA]</scope>
</reference>
<dbReference type="PROSITE" id="PS50833">
    <property type="entry name" value="BRIX"/>
    <property type="match status" value="1"/>
</dbReference>
<accession>A0A7I8W6F1</accession>
<evidence type="ECO:0000256" key="5">
    <source>
        <dbReference type="ARBA" id="ARBA00022517"/>
    </source>
</evidence>
<protein>
    <recommendedName>
        <fullName evidence="4">Ribosome biogenesis protein BRX1 homolog</fullName>
    </recommendedName>
</protein>
<dbReference type="InterPro" id="IPR026532">
    <property type="entry name" value="BRX1"/>
</dbReference>
<evidence type="ECO:0000259" key="7">
    <source>
        <dbReference type="PROSITE" id="PS50833"/>
    </source>
</evidence>
<evidence type="ECO:0000256" key="1">
    <source>
        <dbReference type="ARBA" id="ARBA00003439"/>
    </source>
</evidence>
<keyword evidence="9" id="KW-1185">Reference proteome</keyword>
<dbReference type="SUPFAM" id="SSF52954">
    <property type="entry name" value="Class II aaRS ABD-related"/>
    <property type="match status" value="1"/>
</dbReference>
<evidence type="ECO:0000313" key="9">
    <source>
        <dbReference type="Proteomes" id="UP000549394"/>
    </source>
</evidence>
<keyword evidence="6" id="KW-0539">Nucleus</keyword>
<name>A0A7I8W6F1_9ANNE</name>
<comment type="subcellular location">
    <subcellularLocation>
        <location evidence="2">Nucleus</location>
        <location evidence="2">Nucleolus</location>
    </subcellularLocation>
</comment>
<comment type="similarity">
    <text evidence="3">Belongs to the BRX1 family.</text>
</comment>
<dbReference type="GO" id="GO:0006364">
    <property type="term" value="P:rRNA processing"/>
    <property type="evidence" value="ECO:0007669"/>
    <property type="project" value="InterPro"/>
</dbReference>